<dbReference type="Proteomes" id="UP000008144">
    <property type="component" value="Chromosome 11"/>
</dbReference>
<dbReference type="AlphaFoldDB" id="H2XVR9"/>
<evidence type="ECO:0000313" key="2">
    <source>
        <dbReference type="Proteomes" id="UP000008144"/>
    </source>
</evidence>
<reference evidence="2" key="1">
    <citation type="journal article" date="2002" name="Science">
        <title>The draft genome of Ciona intestinalis: insights into chordate and vertebrate origins.</title>
        <authorList>
            <person name="Dehal P."/>
            <person name="Satou Y."/>
            <person name="Campbell R.K."/>
            <person name="Chapman J."/>
            <person name="Degnan B."/>
            <person name="De Tomaso A."/>
            <person name="Davidson B."/>
            <person name="Di Gregorio A."/>
            <person name="Gelpke M."/>
            <person name="Goodstein D.M."/>
            <person name="Harafuji N."/>
            <person name="Hastings K.E."/>
            <person name="Ho I."/>
            <person name="Hotta K."/>
            <person name="Huang W."/>
            <person name="Kawashima T."/>
            <person name="Lemaire P."/>
            <person name="Martinez D."/>
            <person name="Meinertzhagen I.A."/>
            <person name="Necula S."/>
            <person name="Nonaka M."/>
            <person name="Putnam N."/>
            <person name="Rash S."/>
            <person name="Saiga H."/>
            <person name="Satake M."/>
            <person name="Terry A."/>
            <person name="Yamada L."/>
            <person name="Wang H.G."/>
            <person name="Awazu S."/>
            <person name="Azumi K."/>
            <person name="Boore J."/>
            <person name="Branno M."/>
            <person name="Chin-Bow S."/>
            <person name="DeSantis R."/>
            <person name="Doyle S."/>
            <person name="Francino P."/>
            <person name="Keys D.N."/>
            <person name="Haga S."/>
            <person name="Hayashi H."/>
            <person name="Hino K."/>
            <person name="Imai K.S."/>
            <person name="Inaba K."/>
            <person name="Kano S."/>
            <person name="Kobayashi K."/>
            <person name="Kobayashi M."/>
            <person name="Lee B.I."/>
            <person name="Makabe K.W."/>
            <person name="Manohar C."/>
            <person name="Matassi G."/>
            <person name="Medina M."/>
            <person name="Mochizuki Y."/>
            <person name="Mount S."/>
            <person name="Morishita T."/>
            <person name="Miura S."/>
            <person name="Nakayama A."/>
            <person name="Nishizaka S."/>
            <person name="Nomoto H."/>
            <person name="Ohta F."/>
            <person name="Oishi K."/>
            <person name="Rigoutsos I."/>
            <person name="Sano M."/>
            <person name="Sasaki A."/>
            <person name="Sasakura Y."/>
            <person name="Shoguchi E."/>
            <person name="Shin-i T."/>
            <person name="Spagnuolo A."/>
            <person name="Stainier D."/>
            <person name="Suzuki M.M."/>
            <person name="Tassy O."/>
            <person name="Takatori N."/>
            <person name="Tokuoka M."/>
            <person name="Yagi K."/>
            <person name="Yoshizaki F."/>
            <person name="Wada S."/>
            <person name="Zhang C."/>
            <person name="Hyatt P.D."/>
            <person name="Larimer F."/>
            <person name="Detter C."/>
            <person name="Doggett N."/>
            <person name="Glavina T."/>
            <person name="Hawkins T."/>
            <person name="Richardson P."/>
            <person name="Lucas S."/>
            <person name="Kohara Y."/>
            <person name="Levine M."/>
            <person name="Satoh N."/>
            <person name="Rokhsar D.S."/>
        </authorList>
    </citation>
    <scope>NUCLEOTIDE SEQUENCE [LARGE SCALE GENOMIC DNA]</scope>
</reference>
<accession>H2XVR9</accession>
<evidence type="ECO:0000313" key="1">
    <source>
        <dbReference type="Ensembl" id="ENSCINP00000033753.1"/>
    </source>
</evidence>
<reference evidence="1" key="4">
    <citation type="submission" date="2025-09" db="UniProtKB">
        <authorList>
            <consortium name="Ensembl"/>
        </authorList>
    </citation>
    <scope>IDENTIFICATION</scope>
</reference>
<dbReference type="STRING" id="7719.ENSCINP00000033753"/>
<sequence length="89" mass="9475">MVKTSPCLCNSSGVAQHADGTLYLGQVTTWNDGWWLVVDTDLETSWAPIDELDGSLGLNGCNSGVDVLGDDVTSVQHAARHVFAVTWVA</sequence>
<dbReference type="Ensembl" id="ENSCINT00000035337.1">
    <property type="protein sequence ID" value="ENSCINP00000033753.1"/>
    <property type="gene ID" value="ENSCING00000018625.1"/>
</dbReference>
<dbReference type="GeneTree" id="ENSGT00940000172199"/>
<dbReference type="HOGENOM" id="CLU_172080_0_0_1"/>
<keyword evidence="2" id="KW-1185">Reference proteome</keyword>
<protein>
    <submittedName>
        <fullName evidence="1">Uncharacterized protein</fullName>
    </submittedName>
</protein>
<proteinExistence type="predicted"/>
<reference evidence="1" key="3">
    <citation type="submission" date="2025-08" db="UniProtKB">
        <authorList>
            <consortium name="Ensembl"/>
        </authorList>
    </citation>
    <scope>IDENTIFICATION</scope>
</reference>
<dbReference type="InParanoid" id="H2XVR9"/>
<organism evidence="1 2">
    <name type="scientific">Ciona intestinalis</name>
    <name type="common">Transparent sea squirt</name>
    <name type="synonym">Ascidia intestinalis</name>
    <dbReference type="NCBI Taxonomy" id="7719"/>
    <lineage>
        <taxon>Eukaryota</taxon>
        <taxon>Metazoa</taxon>
        <taxon>Chordata</taxon>
        <taxon>Tunicata</taxon>
        <taxon>Ascidiacea</taxon>
        <taxon>Phlebobranchia</taxon>
        <taxon>Cionidae</taxon>
        <taxon>Ciona</taxon>
    </lineage>
</organism>
<reference evidence="1" key="2">
    <citation type="journal article" date="2008" name="Genome Biol.">
        <title>Improved genome assembly and evidence-based global gene model set for the chordate Ciona intestinalis: new insight into intron and operon populations.</title>
        <authorList>
            <person name="Satou Y."/>
            <person name="Mineta K."/>
            <person name="Ogasawara M."/>
            <person name="Sasakura Y."/>
            <person name="Shoguchi E."/>
            <person name="Ueno K."/>
            <person name="Yamada L."/>
            <person name="Matsumoto J."/>
            <person name="Wasserscheid J."/>
            <person name="Dewar K."/>
            <person name="Wiley G.B."/>
            <person name="Macmil S.L."/>
            <person name="Roe B.A."/>
            <person name="Zeller R.W."/>
            <person name="Hastings K.E."/>
            <person name="Lemaire P."/>
            <person name="Lindquist E."/>
            <person name="Endo T."/>
            <person name="Hotta K."/>
            <person name="Inaba K."/>
        </authorList>
    </citation>
    <scope>NUCLEOTIDE SEQUENCE [LARGE SCALE GENOMIC DNA]</scope>
    <source>
        <strain evidence="1">wild type</strain>
    </source>
</reference>
<dbReference type="EMBL" id="EAAA01000660">
    <property type="status" value="NOT_ANNOTATED_CDS"/>
    <property type="molecule type" value="Genomic_DNA"/>
</dbReference>
<name>H2XVR9_CIOIN</name>